<evidence type="ECO:0000256" key="4">
    <source>
        <dbReference type="ARBA" id="ARBA00047720"/>
    </source>
</evidence>
<dbReference type="PANTHER" id="PTHR11113">
    <property type="entry name" value="N-ACETYLGLUCOSAMINE-6-PHOSPHATE DEACETYLASE"/>
    <property type="match status" value="1"/>
</dbReference>
<accession>A0A0K2SLS2</accession>
<evidence type="ECO:0000256" key="1">
    <source>
        <dbReference type="ARBA" id="ARBA00006773"/>
    </source>
</evidence>
<feature type="domain" description="Amidohydrolase-related" evidence="5">
    <location>
        <begin position="82"/>
        <end position="368"/>
    </location>
</feature>
<dbReference type="InterPro" id="IPR006680">
    <property type="entry name" value="Amidohydro-rel"/>
</dbReference>
<dbReference type="GO" id="GO:0000034">
    <property type="term" value="F:adenine deaminase activity"/>
    <property type="evidence" value="ECO:0007669"/>
    <property type="project" value="UniProtKB-EC"/>
</dbReference>
<dbReference type="KEGG" id="lpil:LIP_1928"/>
<feature type="domain" description="Adenine deaminase C-terminal" evidence="6">
    <location>
        <begin position="431"/>
        <end position="572"/>
    </location>
</feature>
<dbReference type="OrthoDB" id="9775607at2"/>
<dbReference type="InterPro" id="IPR032466">
    <property type="entry name" value="Metal_Hydrolase"/>
</dbReference>
<gene>
    <name evidence="7" type="ORF">LIP_1928</name>
</gene>
<dbReference type="AlphaFoldDB" id="A0A0K2SLS2"/>
<dbReference type="Proteomes" id="UP000065807">
    <property type="component" value="Chromosome"/>
</dbReference>
<keyword evidence="8" id="KW-1185">Reference proteome</keyword>
<evidence type="ECO:0000313" key="7">
    <source>
        <dbReference type="EMBL" id="BAS27769.1"/>
    </source>
</evidence>
<reference evidence="8" key="1">
    <citation type="submission" date="2015-07" db="EMBL/GenBank/DDBJ databases">
        <title>Complete genome sequence and phylogenetic analysis of Limnochorda pilosa.</title>
        <authorList>
            <person name="Watanabe M."/>
            <person name="Kojima H."/>
            <person name="Fukui M."/>
        </authorList>
    </citation>
    <scope>NUCLEOTIDE SEQUENCE [LARGE SCALE GENOMIC DNA]</scope>
    <source>
        <strain evidence="8">HC45</strain>
    </source>
</reference>
<comment type="similarity">
    <text evidence="1">Belongs to the metallo-dependent hydrolases superfamily. Adenine deaminase family.</text>
</comment>
<dbReference type="Gene3D" id="3.20.20.140">
    <property type="entry name" value="Metal-dependent hydrolases"/>
    <property type="match status" value="1"/>
</dbReference>
<keyword evidence="3" id="KW-0378">Hydrolase</keyword>
<name>A0A0K2SLS2_LIMPI</name>
<reference evidence="8" key="2">
    <citation type="journal article" date="2016" name="Int. J. Syst. Evol. Microbiol.">
        <title>Complete genome sequence and cell structure of Limnochorda pilosa, a Gram-negative spore-former within the phylum Firmicutes.</title>
        <authorList>
            <person name="Watanabe M."/>
            <person name="Kojima H."/>
            <person name="Fukui M."/>
        </authorList>
    </citation>
    <scope>NUCLEOTIDE SEQUENCE [LARGE SCALE GENOMIC DNA]</scope>
    <source>
        <strain evidence="8">HC45</strain>
    </source>
</reference>
<evidence type="ECO:0000313" key="8">
    <source>
        <dbReference type="Proteomes" id="UP000065807"/>
    </source>
</evidence>
<dbReference type="RefSeq" id="WP_068137094.1">
    <property type="nucleotide sequence ID" value="NZ_AP014924.1"/>
</dbReference>
<protein>
    <recommendedName>
        <fullName evidence="2">adenine deaminase</fullName>
        <ecNumber evidence="2">3.5.4.2</ecNumber>
    </recommendedName>
</protein>
<dbReference type="PANTHER" id="PTHR11113:SF6">
    <property type="entry name" value="ADENINE DEAMINASE YERA-RELATED"/>
    <property type="match status" value="1"/>
</dbReference>
<evidence type="ECO:0000256" key="3">
    <source>
        <dbReference type="ARBA" id="ARBA00022801"/>
    </source>
</evidence>
<dbReference type="STRING" id="1555112.LIP_1928"/>
<dbReference type="Gene3D" id="2.30.40.10">
    <property type="entry name" value="Urease, subunit C, domain 1"/>
    <property type="match status" value="1"/>
</dbReference>
<dbReference type="SUPFAM" id="SSF51338">
    <property type="entry name" value="Composite domain of metallo-dependent hydrolases"/>
    <property type="match status" value="1"/>
</dbReference>
<sequence>MHPADTPESEARHLARVIDVATGRTPPTLLITGGRVLNVYTGRLEEKSVALAGERIAYVGALEGSGLSLPADVPVLDASGRVLVPGYIEPHAHPFLLYNPATLAAAVLPRGTTTLISDSLTFFNGLPDPELHRLLEALAGLPVRFLWWARLDSETLLDSDQEALYAPQRVERFLARDDVVQAGELTAWPRLLAGEPAMVSGVAAARALGKRVEGHLPGASYRTLARLAAAGATADHEAIAAAEVLDRLALGYHATLRHSSIRPDLPALLDGLRASGAWETLPWHRLTLTTDGPTPPYLRQGFTDHLLRIAMDHGVEPARAYAMATVNAAAYYRLDEHLGGLAPGRQADVNLLRDLSEPTPEVVVARGRVAARDGTLLEPFTQPGWDRCPPYRFSGPVPHADHFRPGPGLPALRLENAVITRVVAEPPGRPADGWLLACLVDRAGRWITRTWLSGFARNLQGFATTFTGSGDLLVLGASPEAMAEAARRVREMGGGIAWSQEGLPVYELPLPILGTVSDLPVEILIERAEEVVARLRVAGHTFEDPVYTLLFLSSTHLPEARLTARGVVHVRSGRVLAPSSPLPAGA</sequence>
<dbReference type="EMBL" id="AP014924">
    <property type="protein sequence ID" value="BAS27769.1"/>
    <property type="molecule type" value="Genomic_DNA"/>
</dbReference>
<organism evidence="7 8">
    <name type="scientific">Limnochorda pilosa</name>
    <dbReference type="NCBI Taxonomy" id="1555112"/>
    <lineage>
        <taxon>Bacteria</taxon>
        <taxon>Bacillati</taxon>
        <taxon>Bacillota</taxon>
        <taxon>Limnochordia</taxon>
        <taxon>Limnochordales</taxon>
        <taxon>Limnochordaceae</taxon>
        <taxon>Limnochorda</taxon>
    </lineage>
</organism>
<dbReference type="EC" id="3.5.4.2" evidence="2"/>
<dbReference type="PATRIC" id="fig|1555112.3.peg.1961"/>
<proteinExistence type="inferred from homology"/>
<dbReference type="InterPro" id="IPR011059">
    <property type="entry name" value="Metal-dep_hydrolase_composite"/>
</dbReference>
<dbReference type="Pfam" id="PF01979">
    <property type="entry name" value="Amidohydro_1"/>
    <property type="match status" value="1"/>
</dbReference>
<evidence type="ECO:0000259" key="6">
    <source>
        <dbReference type="Pfam" id="PF13382"/>
    </source>
</evidence>
<dbReference type="InterPro" id="IPR026912">
    <property type="entry name" value="Adenine_deam_C"/>
</dbReference>
<dbReference type="Pfam" id="PF13382">
    <property type="entry name" value="Adenine_deam_C"/>
    <property type="match status" value="1"/>
</dbReference>
<comment type="catalytic activity">
    <reaction evidence="4">
        <text>adenine + H2O + H(+) = hypoxanthine + NH4(+)</text>
        <dbReference type="Rhea" id="RHEA:23688"/>
        <dbReference type="ChEBI" id="CHEBI:15377"/>
        <dbReference type="ChEBI" id="CHEBI:15378"/>
        <dbReference type="ChEBI" id="CHEBI:16708"/>
        <dbReference type="ChEBI" id="CHEBI:17368"/>
        <dbReference type="ChEBI" id="CHEBI:28938"/>
        <dbReference type="EC" id="3.5.4.2"/>
    </reaction>
</comment>
<evidence type="ECO:0000256" key="2">
    <source>
        <dbReference type="ARBA" id="ARBA00012782"/>
    </source>
</evidence>
<dbReference type="SUPFAM" id="SSF51556">
    <property type="entry name" value="Metallo-dependent hydrolases"/>
    <property type="match status" value="1"/>
</dbReference>
<evidence type="ECO:0000259" key="5">
    <source>
        <dbReference type="Pfam" id="PF01979"/>
    </source>
</evidence>